<keyword evidence="4" id="KW-0256">Endoplasmic reticulum</keyword>
<keyword evidence="5" id="KW-0931">ER-Golgi transport</keyword>
<feature type="compositionally biased region" description="Basic and acidic residues" evidence="11">
    <location>
        <begin position="371"/>
        <end position="417"/>
    </location>
</feature>
<dbReference type="GO" id="GO:0006890">
    <property type="term" value="P:retrograde vesicle-mediated transport, Golgi to endoplasmic reticulum"/>
    <property type="evidence" value="ECO:0007669"/>
    <property type="project" value="InterPro"/>
</dbReference>
<evidence type="ECO:0000256" key="1">
    <source>
        <dbReference type="ARBA" id="ARBA00004163"/>
    </source>
</evidence>
<dbReference type="GO" id="GO:0005484">
    <property type="term" value="F:SNAP receptor activity"/>
    <property type="evidence" value="ECO:0007669"/>
    <property type="project" value="InterPro"/>
</dbReference>
<sequence length="417" mass="46588">MSLQIITERLKTLQESNVQLKELIDRLANINFQPGSVPLSRDEDGNILQEMASDIHQTLQEQDEEFENLGEEVEELVEGKKGSEFEHQKIELKGAVSRGKRELKACQSAFRRAQVVAKRSLDAAQRAERDLLLRSYVEPRSSNSPPVPGQRRRTQQSIELSKEEKTINASSDVMTALRRTHDMMAAELSRSQFAHETLKESTAALAQLSETYSSLDTLLSSSKNLLGTLLRSQKSDTWYLETAFYILSATIVWLVWRRLLYGPTWWLFYFPLKMFLKGWTGVFAAMGLLGGDVSVSPGLGSVASQPTAVHSSGTRGPRLTREAPQAQEIRVGGGGRGAPMGSVHQPGDSMTEQVERIIDQDQTQDVGIEGTAEKSIQDGDHAKDQPEDQHNPKKRMWEEDEESAKQGEKDARGHDEL</sequence>
<protein>
    <submittedName>
        <fullName evidence="13">Protein transport membrane glycoprotein Sec</fullName>
    </submittedName>
</protein>
<feature type="domain" description="Sec20 C-terminal" evidence="12">
    <location>
        <begin position="170"/>
        <end position="259"/>
    </location>
</feature>
<dbReference type="AlphaFoldDB" id="A0A218Z171"/>
<evidence type="ECO:0000256" key="7">
    <source>
        <dbReference type="ARBA" id="ARBA00023054"/>
    </source>
</evidence>
<dbReference type="Pfam" id="PF03908">
    <property type="entry name" value="Sec20"/>
    <property type="match status" value="1"/>
</dbReference>
<feature type="region of interest" description="Disordered" evidence="11">
    <location>
        <begin position="303"/>
        <end position="417"/>
    </location>
</feature>
<feature type="compositionally biased region" description="Polar residues" evidence="11">
    <location>
        <begin position="303"/>
        <end position="314"/>
    </location>
</feature>
<keyword evidence="8" id="KW-0472">Membrane</keyword>
<dbReference type="GO" id="GO:0005789">
    <property type="term" value="C:endoplasmic reticulum membrane"/>
    <property type="evidence" value="ECO:0007669"/>
    <property type="project" value="UniProtKB-SubCell"/>
</dbReference>
<gene>
    <name evidence="13" type="ORF">B2J93_272</name>
</gene>
<comment type="subcellular location">
    <subcellularLocation>
        <location evidence="1">Endoplasmic reticulum membrane</location>
        <topology evidence="1">Single-pass type IV membrane protein</topology>
    </subcellularLocation>
</comment>
<keyword evidence="2" id="KW-0813">Transport</keyword>
<dbReference type="PANTHER" id="PTHR12825">
    <property type="entry name" value="BNIP1-RELATED"/>
    <property type="match status" value="1"/>
</dbReference>
<keyword evidence="6" id="KW-1133">Transmembrane helix</keyword>
<comment type="similarity">
    <text evidence="9">Belongs to the SEC20 family.</text>
</comment>
<evidence type="ECO:0000256" key="4">
    <source>
        <dbReference type="ARBA" id="ARBA00022824"/>
    </source>
</evidence>
<comment type="caution">
    <text evidence="13">The sequence shown here is derived from an EMBL/GenBank/DDBJ whole genome shotgun (WGS) entry which is preliminary data.</text>
</comment>
<dbReference type="EMBL" id="MZNU01000298">
    <property type="protein sequence ID" value="OWP00976.1"/>
    <property type="molecule type" value="Genomic_DNA"/>
</dbReference>
<evidence type="ECO:0000256" key="6">
    <source>
        <dbReference type="ARBA" id="ARBA00022989"/>
    </source>
</evidence>
<dbReference type="OrthoDB" id="46868at2759"/>
<keyword evidence="14" id="KW-1185">Reference proteome</keyword>
<dbReference type="GO" id="GO:0031201">
    <property type="term" value="C:SNARE complex"/>
    <property type="evidence" value="ECO:0007669"/>
    <property type="project" value="TreeGrafter"/>
</dbReference>
<feature type="region of interest" description="Disordered" evidence="11">
    <location>
        <begin position="136"/>
        <end position="159"/>
    </location>
</feature>
<evidence type="ECO:0000256" key="3">
    <source>
        <dbReference type="ARBA" id="ARBA00022692"/>
    </source>
</evidence>
<dbReference type="FunCoup" id="A0A218Z171">
    <property type="interactions" value="34"/>
</dbReference>
<evidence type="ECO:0000256" key="2">
    <source>
        <dbReference type="ARBA" id="ARBA00022448"/>
    </source>
</evidence>
<proteinExistence type="inferred from homology"/>
<accession>A0A218Z171</accession>
<evidence type="ECO:0000259" key="12">
    <source>
        <dbReference type="Pfam" id="PF03908"/>
    </source>
</evidence>
<evidence type="ECO:0000313" key="13">
    <source>
        <dbReference type="EMBL" id="OWP00976.1"/>
    </source>
</evidence>
<keyword evidence="3" id="KW-0812">Transmembrane</keyword>
<feature type="coiled-coil region" evidence="10">
    <location>
        <begin position="3"/>
        <end position="33"/>
    </location>
</feature>
<evidence type="ECO:0000256" key="9">
    <source>
        <dbReference type="ARBA" id="ARBA00037934"/>
    </source>
</evidence>
<evidence type="ECO:0000256" key="5">
    <source>
        <dbReference type="ARBA" id="ARBA00022892"/>
    </source>
</evidence>
<dbReference type="STRING" id="503106.A0A218Z171"/>
<evidence type="ECO:0000256" key="10">
    <source>
        <dbReference type="SAM" id="Coils"/>
    </source>
</evidence>
<dbReference type="InterPro" id="IPR056173">
    <property type="entry name" value="Sec20_C"/>
</dbReference>
<evidence type="ECO:0000256" key="8">
    <source>
        <dbReference type="ARBA" id="ARBA00023136"/>
    </source>
</evidence>
<dbReference type="PANTHER" id="PTHR12825:SF0">
    <property type="entry name" value="VESICLE TRANSPORT PROTEIN SEC20"/>
    <property type="match status" value="1"/>
</dbReference>
<dbReference type="InterPro" id="IPR005606">
    <property type="entry name" value="Sec20"/>
</dbReference>
<dbReference type="InParanoid" id="A0A218Z171"/>
<evidence type="ECO:0000313" key="14">
    <source>
        <dbReference type="Proteomes" id="UP000242519"/>
    </source>
</evidence>
<organism evidence="13 14">
    <name type="scientific">Diplocarpon coronariae</name>
    <dbReference type="NCBI Taxonomy" id="2795749"/>
    <lineage>
        <taxon>Eukaryota</taxon>
        <taxon>Fungi</taxon>
        <taxon>Dikarya</taxon>
        <taxon>Ascomycota</taxon>
        <taxon>Pezizomycotina</taxon>
        <taxon>Leotiomycetes</taxon>
        <taxon>Helotiales</taxon>
        <taxon>Drepanopezizaceae</taxon>
        <taxon>Diplocarpon</taxon>
    </lineage>
</organism>
<evidence type="ECO:0000256" key="11">
    <source>
        <dbReference type="SAM" id="MobiDB-lite"/>
    </source>
</evidence>
<reference evidence="13 14" key="1">
    <citation type="submission" date="2017-04" db="EMBL/GenBank/DDBJ databases">
        <title>Draft genome sequence of Marssonina coronaria NL1: causal agent of apple blotch.</title>
        <authorList>
            <person name="Cheng Q."/>
        </authorList>
    </citation>
    <scope>NUCLEOTIDE SEQUENCE [LARGE SCALE GENOMIC DNA]</scope>
    <source>
        <strain evidence="13 14">NL1</strain>
    </source>
</reference>
<name>A0A218Z171_9HELO</name>
<dbReference type="Proteomes" id="UP000242519">
    <property type="component" value="Unassembled WGS sequence"/>
</dbReference>
<keyword evidence="7 10" id="KW-0175">Coiled coil</keyword>